<dbReference type="AlphaFoldDB" id="A0A399DQM1"/>
<organism evidence="1 2">
    <name type="scientific">Meiothermus taiwanensis</name>
    <dbReference type="NCBI Taxonomy" id="172827"/>
    <lineage>
        <taxon>Bacteria</taxon>
        <taxon>Thermotogati</taxon>
        <taxon>Deinococcota</taxon>
        <taxon>Deinococci</taxon>
        <taxon>Thermales</taxon>
        <taxon>Thermaceae</taxon>
        <taxon>Meiothermus</taxon>
    </lineage>
</organism>
<evidence type="ECO:0000313" key="1">
    <source>
        <dbReference type="EMBL" id="RIH74366.1"/>
    </source>
</evidence>
<sequence>MTGRIDTGKMLIQSKDHKAIFRAHPSLRSAKKACPIGGVGWRPSGAELTESAM</sequence>
<dbReference type="EMBL" id="QWKX01000120">
    <property type="protein sequence ID" value="RIH74366.1"/>
    <property type="molecule type" value="Genomic_DNA"/>
</dbReference>
<comment type="caution">
    <text evidence="1">The sequence shown here is derived from an EMBL/GenBank/DDBJ whole genome shotgun (WGS) entry which is preliminary data.</text>
</comment>
<protein>
    <submittedName>
        <fullName evidence="1">Uncharacterized protein</fullName>
    </submittedName>
</protein>
<accession>A0A399DQM1</accession>
<name>A0A399DQM1_9DEIN</name>
<evidence type="ECO:0000313" key="2">
    <source>
        <dbReference type="Proteomes" id="UP000266089"/>
    </source>
</evidence>
<gene>
    <name evidence="1" type="ORF">Mcate_02744</name>
</gene>
<dbReference type="Proteomes" id="UP000266089">
    <property type="component" value="Unassembled WGS sequence"/>
</dbReference>
<reference evidence="1 2" key="1">
    <citation type="submission" date="2018-08" db="EMBL/GenBank/DDBJ databases">
        <title>Meiothermus cateniformans JCM 15151 genome sequencing project.</title>
        <authorList>
            <person name="Da Costa M.S."/>
            <person name="Albuquerque L."/>
            <person name="Raposo P."/>
            <person name="Froufe H.J.C."/>
            <person name="Barroso C.S."/>
            <person name="Egas C."/>
        </authorList>
    </citation>
    <scope>NUCLEOTIDE SEQUENCE [LARGE SCALE GENOMIC DNA]</scope>
    <source>
        <strain evidence="1 2">JCM 15151</strain>
    </source>
</reference>
<proteinExistence type="predicted"/>